<evidence type="ECO:0000256" key="1">
    <source>
        <dbReference type="SAM" id="MobiDB-lite"/>
    </source>
</evidence>
<organism evidence="2 3">
    <name type="scientific">Myxococcus landrumensis</name>
    <dbReference type="NCBI Taxonomy" id="2813577"/>
    <lineage>
        <taxon>Bacteria</taxon>
        <taxon>Pseudomonadati</taxon>
        <taxon>Myxococcota</taxon>
        <taxon>Myxococcia</taxon>
        <taxon>Myxococcales</taxon>
        <taxon>Cystobacterineae</taxon>
        <taxon>Myxococcaceae</taxon>
        <taxon>Myxococcus</taxon>
    </lineage>
</organism>
<proteinExistence type="predicted"/>
<feature type="compositionally biased region" description="Basic and acidic residues" evidence="1">
    <location>
        <begin position="191"/>
        <end position="206"/>
    </location>
</feature>
<reference evidence="2 3" key="1">
    <citation type="submission" date="2021-02" db="EMBL/GenBank/DDBJ databases">
        <title>De Novo genome assembly of isolated myxobacteria.</title>
        <authorList>
            <person name="Stevens D.C."/>
        </authorList>
    </citation>
    <scope>NUCLEOTIDE SEQUENCE [LARGE SCALE GENOMIC DNA]</scope>
    <source>
        <strain evidence="2 3">SCHIC003</strain>
    </source>
</reference>
<dbReference type="PROSITE" id="PS51257">
    <property type="entry name" value="PROKAR_LIPOPROTEIN"/>
    <property type="match status" value="1"/>
</dbReference>
<sequence length="206" mass="21880">MKRPLSSSLVLLTVSVLSTGCATTRPGAPLGDAAEESLSLADDAITGPTSALSIAQTGMHGRYRRQPVSLEWDYQTMTGTVANQATRLELAEGDDTRVWGTFAGMATDLTEDGTWLHGHVGNCAFVLKRDGDVLSGVRDCGSALEKDITVAFPASLFERSVGERAALMALALLNTRTPAGVPSTAFSSLQSEHRSPTKTRRDCHTN</sequence>
<keyword evidence="3" id="KW-1185">Reference proteome</keyword>
<accession>A0ABX7MWT6</accession>
<dbReference type="Proteomes" id="UP000663090">
    <property type="component" value="Chromosome"/>
</dbReference>
<feature type="region of interest" description="Disordered" evidence="1">
    <location>
        <begin position="183"/>
        <end position="206"/>
    </location>
</feature>
<gene>
    <name evidence="2" type="ORF">JY572_20990</name>
</gene>
<evidence type="ECO:0000313" key="3">
    <source>
        <dbReference type="Proteomes" id="UP000663090"/>
    </source>
</evidence>
<dbReference type="RefSeq" id="WP_206712667.1">
    <property type="nucleotide sequence ID" value="NZ_CP071091.1"/>
</dbReference>
<evidence type="ECO:0000313" key="2">
    <source>
        <dbReference type="EMBL" id="QSQ10907.1"/>
    </source>
</evidence>
<name>A0ABX7MWT6_9BACT</name>
<protein>
    <recommendedName>
        <fullName evidence="4">Lipoprotein</fullName>
    </recommendedName>
</protein>
<dbReference type="EMBL" id="CP071091">
    <property type="protein sequence ID" value="QSQ10907.1"/>
    <property type="molecule type" value="Genomic_DNA"/>
</dbReference>
<evidence type="ECO:0008006" key="4">
    <source>
        <dbReference type="Google" id="ProtNLM"/>
    </source>
</evidence>